<dbReference type="OrthoDB" id="9956284at2"/>
<name>A0A4S5BVM9_9BURK</name>
<dbReference type="EMBL" id="SSWX01000008">
    <property type="protein sequence ID" value="THJ34028.1"/>
    <property type="molecule type" value="Genomic_DNA"/>
</dbReference>
<evidence type="ECO:0000313" key="3">
    <source>
        <dbReference type="Proteomes" id="UP000306236"/>
    </source>
</evidence>
<protein>
    <recommendedName>
        <fullName evidence="4">IPTL-CTERM sorting domain-containing protein</fullName>
    </recommendedName>
</protein>
<dbReference type="AlphaFoldDB" id="A0A4S5BVM9"/>
<keyword evidence="1" id="KW-0472">Membrane</keyword>
<dbReference type="RefSeq" id="WP_136406137.1">
    <property type="nucleotide sequence ID" value="NZ_SSWX01000008.1"/>
</dbReference>
<keyword evidence="1" id="KW-0812">Transmembrane</keyword>
<feature type="transmembrane region" description="Helical" evidence="1">
    <location>
        <begin position="150"/>
        <end position="171"/>
    </location>
</feature>
<gene>
    <name evidence="2" type="ORF">E8K88_08020</name>
</gene>
<reference evidence="2 3" key="1">
    <citation type="submission" date="2019-04" db="EMBL/GenBank/DDBJ databases">
        <title>Lampropedia sp YIM MLB12 draf genome.</title>
        <authorList>
            <person name="Wang Y.-X."/>
        </authorList>
    </citation>
    <scope>NUCLEOTIDE SEQUENCE [LARGE SCALE GENOMIC DNA]</scope>
    <source>
        <strain evidence="2 3">YIM MLB12</strain>
    </source>
</reference>
<evidence type="ECO:0000313" key="2">
    <source>
        <dbReference type="EMBL" id="THJ34028.1"/>
    </source>
</evidence>
<feature type="transmembrane region" description="Helical" evidence="1">
    <location>
        <begin position="22"/>
        <end position="42"/>
    </location>
</feature>
<evidence type="ECO:0000256" key="1">
    <source>
        <dbReference type="SAM" id="Phobius"/>
    </source>
</evidence>
<accession>A0A4S5BVM9</accession>
<dbReference type="Proteomes" id="UP000306236">
    <property type="component" value="Unassembled WGS sequence"/>
</dbReference>
<comment type="caution">
    <text evidence="2">The sequence shown here is derived from an EMBL/GenBank/DDBJ whole genome shotgun (WGS) entry which is preliminary data.</text>
</comment>
<evidence type="ECO:0008006" key="4">
    <source>
        <dbReference type="Google" id="ProtNLM"/>
    </source>
</evidence>
<sequence>MQALLRIFHRALPNLSTLRVRYALRLLLLVLCLPLSSAWAFISSPPGSSFDLAGGTVDMMGTDLVVEGVLVLGPGGRITGIRNLIIAPGGQLDISGGDIELSQQYTNQGEVINDGGGHITRVDGGPGNPIVGPPGPIVITPPAATSVTPVPGLAGGPLLALSFILGLWACLRQRSTRNGQPAQTV</sequence>
<proteinExistence type="predicted"/>
<keyword evidence="1" id="KW-1133">Transmembrane helix</keyword>
<keyword evidence="3" id="KW-1185">Reference proteome</keyword>
<organism evidence="2 3">
    <name type="scientific">Lampropedia aestuarii</name>
    <dbReference type="NCBI Taxonomy" id="2562762"/>
    <lineage>
        <taxon>Bacteria</taxon>
        <taxon>Pseudomonadati</taxon>
        <taxon>Pseudomonadota</taxon>
        <taxon>Betaproteobacteria</taxon>
        <taxon>Burkholderiales</taxon>
        <taxon>Comamonadaceae</taxon>
        <taxon>Lampropedia</taxon>
    </lineage>
</organism>